<keyword evidence="1" id="KW-0175">Coiled coil</keyword>
<evidence type="ECO:0000313" key="5">
    <source>
        <dbReference type="Proteomes" id="UP000240009"/>
    </source>
</evidence>
<dbReference type="RefSeq" id="WP_105350244.1">
    <property type="nucleotide sequence ID" value="NZ_PUIA01000016.1"/>
</dbReference>
<dbReference type="EMBL" id="PUIA01000016">
    <property type="protein sequence ID" value="PQO39044.1"/>
    <property type="molecule type" value="Genomic_DNA"/>
</dbReference>
<dbReference type="GO" id="GO:0008092">
    <property type="term" value="F:cytoskeletal protein binding"/>
    <property type="evidence" value="ECO:0007669"/>
    <property type="project" value="InterPro"/>
</dbReference>
<evidence type="ECO:0000256" key="1">
    <source>
        <dbReference type="SAM" id="Coils"/>
    </source>
</evidence>
<feature type="chain" id="PRO_5015735043" description="SLA1 homology domain-containing protein" evidence="2">
    <location>
        <begin position="24"/>
        <end position="417"/>
    </location>
</feature>
<protein>
    <recommendedName>
        <fullName evidence="3">SLA1 homology domain-containing protein</fullName>
    </recommendedName>
</protein>
<dbReference type="Gene3D" id="2.40.70.10">
    <property type="entry name" value="Acid Proteases"/>
    <property type="match status" value="1"/>
</dbReference>
<feature type="signal peptide" evidence="2">
    <location>
        <begin position="1"/>
        <end position="23"/>
    </location>
</feature>
<feature type="coiled-coil region" evidence="1">
    <location>
        <begin position="179"/>
        <end position="213"/>
    </location>
</feature>
<dbReference type="InterPro" id="IPR007131">
    <property type="entry name" value="SHD1"/>
</dbReference>
<organism evidence="4 5">
    <name type="scientific">Blastopirellula marina</name>
    <dbReference type="NCBI Taxonomy" id="124"/>
    <lineage>
        <taxon>Bacteria</taxon>
        <taxon>Pseudomonadati</taxon>
        <taxon>Planctomycetota</taxon>
        <taxon>Planctomycetia</taxon>
        <taxon>Pirellulales</taxon>
        <taxon>Pirellulaceae</taxon>
        <taxon>Blastopirellula</taxon>
    </lineage>
</organism>
<feature type="domain" description="SLA1 homology" evidence="3">
    <location>
        <begin position="21"/>
        <end position="77"/>
    </location>
</feature>
<dbReference type="AlphaFoldDB" id="A0A2S8G4H3"/>
<sequence length="417" mass="45183">MPIKALMSLTVIFLLAVTSIASARTWKSSDGGYTVEAELVKVDGDKVALKRADGQVITVPLNRLSTEDQEFLKSQPGSAPDAAMDESPTKALEAKGLRALSRGLILDDETKFSKEEKDSSKLKRALFTKDKELATIKQQEEMIRGRITGMTQANVQFNAQLTQLGPGDITLNNRLVGAINANVAQIRLLEQQLTEMEKASKNARAEASKAREDYIEHVLGLRKLADSINNRYAELAADPAVKETVSKLNSSSENSFELGASTAFKSALIRLKSMEDSILSEEIPLRDDGGNAMMVSVVLNGEHNVEMHVDSGASLISLPFQMAAKCGIEVTSEDPEIILELADGSQIKANLKTIPLVRVGKFTVKDVECAVLSPTAVNAAPLLGMSFLGQFKFELDAQKGVLNMVKIETESTSGRSR</sequence>
<dbReference type="GO" id="GO:0042802">
    <property type="term" value="F:identical protein binding"/>
    <property type="evidence" value="ECO:0007669"/>
    <property type="project" value="InterPro"/>
</dbReference>
<dbReference type="InterPro" id="IPR011969">
    <property type="entry name" value="Clan_AA_Asp_peptidase_C"/>
</dbReference>
<dbReference type="NCBIfam" id="TIGR02281">
    <property type="entry name" value="clan_AA_DTGA"/>
    <property type="match status" value="1"/>
</dbReference>
<gene>
    <name evidence="4" type="ORF">C5Y96_04040</name>
</gene>
<dbReference type="InterPro" id="IPR034122">
    <property type="entry name" value="Retropepsin-like_bacterial"/>
</dbReference>
<evidence type="ECO:0000256" key="2">
    <source>
        <dbReference type="SAM" id="SignalP"/>
    </source>
</evidence>
<accession>A0A2S8G4H3</accession>
<dbReference type="Pfam" id="PF13975">
    <property type="entry name" value="gag-asp_proteas"/>
    <property type="match status" value="1"/>
</dbReference>
<dbReference type="GO" id="GO:0030674">
    <property type="term" value="F:protein-macromolecule adaptor activity"/>
    <property type="evidence" value="ECO:0007669"/>
    <property type="project" value="InterPro"/>
</dbReference>
<reference evidence="4 5" key="1">
    <citation type="submission" date="2018-02" db="EMBL/GenBank/DDBJ databases">
        <title>Comparative genomes isolates from brazilian mangrove.</title>
        <authorList>
            <person name="Araujo J.E."/>
            <person name="Taketani R.G."/>
            <person name="Silva M.C.P."/>
            <person name="Loureco M.V."/>
            <person name="Andreote F.D."/>
        </authorList>
    </citation>
    <scope>NUCLEOTIDE SEQUENCE [LARGE SCALE GENOMIC DNA]</scope>
    <source>
        <strain evidence="4 5">HEX-2 MGV</strain>
    </source>
</reference>
<dbReference type="Proteomes" id="UP000240009">
    <property type="component" value="Unassembled WGS sequence"/>
</dbReference>
<dbReference type="GO" id="GO:0043130">
    <property type="term" value="F:ubiquitin binding"/>
    <property type="evidence" value="ECO:0007669"/>
    <property type="project" value="InterPro"/>
</dbReference>
<dbReference type="OrthoDB" id="268997at2"/>
<dbReference type="CDD" id="cd05483">
    <property type="entry name" value="retropepsin_like_bacteria"/>
    <property type="match status" value="1"/>
</dbReference>
<proteinExistence type="predicted"/>
<keyword evidence="2" id="KW-0732">Signal</keyword>
<dbReference type="Gene3D" id="2.30.30.700">
    <property type="entry name" value="SLA1 homology domain 1"/>
    <property type="match status" value="1"/>
</dbReference>
<comment type="caution">
    <text evidence="4">The sequence shown here is derived from an EMBL/GenBank/DDBJ whole genome shotgun (WGS) entry which is preliminary data.</text>
</comment>
<dbReference type="InterPro" id="IPR021109">
    <property type="entry name" value="Peptidase_aspartic_dom_sf"/>
</dbReference>
<evidence type="ECO:0000259" key="3">
    <source>
        <dbReference type="Pfam" id="PF03983"/>
    </source>
</evidence>
<dbReference type="SUPFAM" id="SSF50630">
    <property type="entry name" value="Acid proteases"/>
    <property type="match status" value="1"/>
</dbReference>
<dbReference type="Pfam" id="PF03983">
    <property type="entry name" value="SHD1"/>
    <property type="match status" value="1"/>
</dbReference>
<name>A0A2S8G4H3_9BACT</name>
<evidence type="ECO:0000313" key="4">
    <source>
        <dbReference type="EMBL" id="PQO39044.1"/>
    </source>
</evidence>